<keyword evidence="1" id="KW-0479">Metal-binding</keyword>
<dbReference type="EnsemblPlants" id="KQK94082">
    <property type="protein sequence ID" value="KQK94082"/>
    <property type="gene ID" value="SETIT_027492mg"/>
</dbReference>
<dbReference type="PANTHER" id="PTHR31669">
    <property type="entry name" value="PROTEIN FAR1-RELATED SEQUENCE 10-RELATED"/>
    <property type="match status" value="1"/>
</dbReference>
<keyword evidence="1" id="KW-0863">Zinc-finger</keyword>
<evidence type="ECO:0000259" key="3">
    <source>
        <dbReference type="Pfam" id="PF03101"/>
    </source>
</evidence>
<feature type="compositionally biased region" description="Acidic residues" evidence="2">
    <location>
        <begin position="122"/>
        <end position="131"/>
    </location>
</feature>
<sequence>MSADASDVALSEFGATAAEARAPAAGMVFPSPEAALKFYLAKSSTSGHGDAVIVRRFVCSLQGLPARKDPPLDLSRKRRDRASSRAACPTMIQVNRLPGSAASTHWVVSRCVFDHTHRLGGDDDDDDDGSDSDASGSESADTPTKHSSNKSSKVPSGRIANTDADSFQSTALGPDGNVTQCLLEHFKKKQAENRSFCYAIQVDRSNYVTNFLWVDARARLLYKWFGDAVVLDVTCKRNLPAAPFVALTGLNHHRQVIVFGYAILTDESEETYVWLFETWLASMGGKKPVSLTINYNRDAEMAAMKVFDDVRQRLCQRDIFSRCKERLAAVYEAHPSFKQELKECVNELERNDEFESKWRFLLNKYNLTVWLTGVSECIEHLVLKGRDALFT</sequence>
<dbReference type="GO" id="GO:0005634">
    <property type="term" value="C:nucleus"/>
    <property type="evidence" value="ECO:0007669"/>
    <property type="project" value="UniProtKB-SubCell"/>
</dbReference>
<dbReference type="AlphaFoldDB" id="K3ZLN2"/>
<feature type="domain" description="MULE transposase" evidence="4">
    <location>
        <begin position="229"/>
        <end position="320"/>
    </location>
</feature>
<organism evidence="5 6">
    <name type="scientific">Setaria italica</name>
    <name type="common">Foxtail millet</name>
    <name type="synonym">Panicum italicum</name>
    <dbReference type="NCBI Taxonomy" id="4555"/>
    <lineage>
        <taxon>Eukaryota</taxon>
        <taxon>Viridiplantae</taxon>
        <taxon>Streptophyta</taxon>
        <taxon>Embryophyta</taxon>
        <taxon>Tracheophyta</taxon>
        <taxon>Spermatophyta</taxon>
        <taxon>Magnoliopsida</taxon>
        <taxon>Liliopsida</taxon>
        <taxon>Poales</taxon>
        <taxon>Poaceae</taxon>
        <taxon>PACMAD clade</taxon>
        <taxon>Panicoideae</taxon>
        <taxon>Panicodae</taxon>
        <taxon>Paniceae</taxon>
        <taxon>Cenchrinae</taxon>
        <taxon>Setaria</taxon>
    </lineage>
</organism>
<evidence type="ECO:0000259" key="4">
    <source>
        <dbReference type="Pfam" id="PF10551"/>
    </source>
</evidence>
<comment type="similarity">
    <text evidence="1">Belongs to the FHY3/FAR1 family.</text>
</comment>
<reference evidence="6" key="1">
    <citation type="journal article" date="2012" name="Nat. Biotechnol.">
        <title>Reference genome sequence of the model plant Setaria.</title>
        <authorList>
            <person name="Bennetzen J.L."/>
            <person name="Schmutz J."/>
            <person name="Wang H."/>
            <person name="Percifield R."/>
            <person name="Hawkins J."/>
            <person name="Pontaroli A.C."/>
            <person name="Estep M."/>
            <person name="Feng L."/>
            <person name="Vaughn J.N."/>
            <person name="Grimwood J."/>
            <person name="Jenkins J."/>
            <person name="Barry K."/>
            <person name="Lindquist E."/>
            <person name="Hellsten U."/>
            <person name="Deshpande S."/>
            <person name="Wang X."/>
            <person name="Wu X."/>
            <person name="Mitros T."/>
            <person name="Triplett J."/>
            <person name="Yang X."/>
            <person name="Ye C.Y."/>
            <person name="Mauro-Herrera M."/>
            <person name="Wang L."/>
            <person name="Li P."/>
            <person name="Sharma M."/>
            <person name="Sharma R."/>
            <person name="Ronald P.C."/>
            <person name="Panaud O."/>
            <person name="Kellogg E.A."/>
            <person name="Brutnell T.P."/>
            <person name="Doust A.N."/>
            <person name="Tuskan G.A."/>
            <person name="Rokhsar D."/>
            <person name="Devos K.M."/>
        </authorList>
    </citation>
    <scope>NUCLEOTIDE SEQUENCE [LARGE SCALE GENOMIC DNA]</scope>
    <source>
        <strain evidence="6">cv. Yugu1</strain>
    </source>
</reference>
<dbReference type="Gramene" id="KQK94082">
    <property type="protein sequence ID" value="KQK94082"/>
    <property type="gene ID" value="SETIT_027492mg"/>
</dbReference>
<protein>
    <recommendedName>
        <fullName evidence="1">Protein FAR1-RELATED SEQUENCE</fullName>
    </recommendedName>
</protein>
<dbReference type="HOGENOM" id="CLU_008459_12_3_1"/>
<dbReference type="GO" id="GO:0008270">
    <property type="term" value="F:zinc ion binding"/>
    <property type="evidence" value="ECO:0007669"/>
    <property type="project" value="UniProtKB-UniRule"/>
</dbReference>
<dbReference type="InParanoid" id="K3ZLN2"/>
<feature type="region of interest" description="Disordered" evidence="2">
    <location>
        <begin position="119"/>
        <end position="160"/>
    </location>
</feature>
<dbReference type="GO" id="GO:0006355">
    <property type="term" value="P:regulation of DNA-templated transcription"/>
    <property type="evidence" value="ECO:0007669"/>
    <property type="project" value="UniProtKB-UniRule"/>
</dbReference>
<accession>K3ZLN2</accession>
<dbReference type="Pfam" id="PF10551">
    <property type="entry name" value="MULE"/>
    <property type="match status" value="1"/>
</dbReference>
<dbReference type="InterPro" id="IPR031052">
    <property type="entry name" value="FHY3/FAR1"/>
</dbReference>
<proteinExistence type="inferred from homology"/>
<evidence type="ECO:0000256" key="2">
    <source>
        <dbReference type="SAM" id="MobiDB-lite"/>
    </source>
</evidence>
<comment type="subcellular location">
    <subcellularLocation>
        <location evidence="1">Nucleus</location>
    </subcellularLocation>
</comment>
<reference evidence="5" key="2">
    <citation type="submission" date="2018-08" db="UniProtKB">
        <authorList>
            <consortium name="EnsemblPlants"/>
        </authorList>
    </citation>
    <scope>IDENTIFICATION</scope>
    <source>
        <strain evidence="5">Yugu1</strain>
    </source>
</reference>
<dbReference type="EMBL" id="AGNK02004753">
    <property type="status" value="NOT_ANNOTATED_CDS"/>
    <property type="molecule type" value="Genomic_DNA"/>
</dbReference>
<evidence type="ECO:0000313" key="6">
    <source>
        <dbReference type="Proteomes" id="UP000004995"/>
    </source>
</evidence>
<dbReference type="OMA" id="WVTHFIN"/>
<dbReference type="Pfam" id="PF03101">
    <property type="entry name" value="FAR1"/>
    <property type="match status" value="1"/>
</dbReference>
<evidence type="ECO:0000313" key="5">
    <source>
        <dbReference type="EnsemblPlants" id="KQK94082"/>
    </source>
</evidence>
<keyword evidence="1" id="KW-0862">Zinc</keyword>
<dbReference type="InterPro" id="IPR018289">
    <property type="entry name" value="MULE_transposase_dom"/>
</dbReference>
<comment type="function">
    <text evidence="1">Putative transcription activator involved in regulating light control of development.</text>
</comment>
<dbReference type="eggNOG" id="ENOG502SJCT">
    <property type="taxonomic scope" value="Eukaryota"/>
</dbReference>
<dbReference type="STRING" id="4555.K3ZLN2"/>
<dbReference type="Proteomes" id="UP000004995">
    <property type="component" value="Unassembled WGS sequence"/>
</dbReference>
<feature type="compositionally biased region" description="Polar residues" evidence="2">
    <location>
        <begin position="145"/>
        <end position="154"/>
    </location>
</feature>
<feature type="domain" description="FAR1" evidence="3">
    <location>
        <begin position="41"/>
        <end position="119"/>
    </location>
</feature>
<dbReference type="PANTHER" id="PTHR31669:SF179">
    <property type="entry name" value="PROTEIN FAR1-RELATED SEQUENCE 5"/>
    <property type="match status" value="1"/>
</dbReference>
<feature type="region of interest" description="Disordered" evidence="2">
    <location>
        <begin position="68"/>
        <end position="87"/>
    </location>
</feature>
<name>K3ZLN2_SETIT</name>
<evidence type="ECO:0000256" key="1">
    <source>
        <dbReference type="RuleBase" id="RU367018"/>
    </source>
</evidence>
<keyword evidence="1" id="KW-0539">Nucleus</keyword>
<dbReference type="InterPro" id="IPR004330">
    <property type="entry name" value="FAR1_DNA_bnd_dom"/>
</dbReference>
<feature type="compositionally biased region" description="Low complexity" evidence="2">
    <location>
        <begin position="132"/>
        <end position="141"/>
    </location>
</feature>
<keyword evidence="6" id="KW-1185">Reference proteome</keyword>